<evidence type="ECO:0000256" key="1">
    <source>
        <dbReference type="ARBA" id="ARBA00010058"/>
    </source>
</evidence>
<dbReference type="InterPro" id="IPR048278">
    <property type="entry name" value="PFN"/>
</dbReference>
<proteinExistence type="inferred from homology"/>
<evidence type="ECO:0000256" key="3">
    <source>
        <dbReference type="SAM" id="SignalP"/>
    </source>
</evidence>
<dbReference type="OrthoDB" id="421374at2759"/>
<dbReference type="SUPFAM" id="SSF55770">
    <property type="entry name" value="Profilin (actin-binding protein)"/>
    <property type="match status" value="1"/>
</dbReference>
<dbReference type="VEuPathDB" id="VectorBase:LDEU013983"/>
<keyword evidence="2" id="KW-0009">Actin-binding</keyword>
<dbReference type="InterPro" id="IPR005455">
    <property type="entry name" value="PFN_euk"/>
</dbReference>
<accession>A0A443RRC8</accession>
<feature type="chain" id="PRO_5019378400" description="Profilin" evidence="3">
    <location>
        <begin position="41"/>
        <end position="166"/>
    </location>
</feature>
<name>A0A443RRC8_9ACAR</name>
<evidence type="ECO:0000313" key="4">
    <source>
        <dbReference type="EMBL" id="RWS17834.1"/>
    </source>
</evidence>
<gene>
    <name evidence="4" type="ORF">B4U80_14694</name>
</gene>
<dbReference type="AlphaFoldDB" id="A0A443RRC8"/>
<organism evidence="4 5">
    <name type="scientific">Leptotrombidium deliense</name>
    <dbReference type="NCBI Taxonomy" id="299467"/>
    <lineage>
        <taxon>Eukaryota</taxon>
        <taxon>Metazoa</taxon>
        <taxon>Ecdysozoa</taxon>
        <taxon>Arthropoda</taxon>
        <taxon>Chelicerata</taxon>
        <taxon>Arachnida</taxon>
        <taxon>Acari</taxon>
        <taxon>Acariformes</taxon>
        <taxon>Trombidiformes</taxon>
        <taxon>Prostigmata</taxon>
        <taxon>Anystina</taxon>
        <taxon>Parasitengona</taxon>
        <taxon>Trombiculoidea</taxon>
        <taxon>Trombiculidae</taxon>
        <taxon>Leptotrombidium</taxon>
    </lineage>
</organism>
<comment type="caution">
    <text evidence="4">The sequence shown here is derived from an EMBL/GenBank/DDBJ whole genome shotgun (WGS) entry which is preliminary data.</text>
</comment>
<dbReference type="STRING" id="299467.A0A443RRC8"/>
<dbReference type="GO" id="GO:0003779">
    <property type="term" value="F:actin binding"/>
    <property type="evidence" value="ECO:0007669"/>
    <property type="project" value="UniProtKB-KW"/>
</dbReference>
<sequence>KLLVHLCCINSTSTSLQMLSKCCCLLSILLLFVFTNECKCKTLDTLHASIQNDVPCKLVVVAAGDGEIWSQYLNDSKLPTNEELKKLYNDMKNNFSDIEKNGINLGGITYTFVGGNDRLVTAKNGMSYLVAAPTKQQIIVAVSENGNEMQLNKVVKIAADYTIANG</sequence>
<dbReference type="EMBL" id="NCKV01046923">
    <property type="protein sequence ID" value="RWS17834.1"/>
    <property type="molecule type" value="Genomic_DNA"/>
</dbReference>
<dbReference type="Proteomes" id="UP000288716">
    <property type="component" value="Unassembled WGS sequence"/>
</dbReference>
<dbReference type="InterPro" id="IPR036140">
    <property type="entry name" value="PFN_sf"/>
</dbReference>
<dbReference type="Gene3D" id="3.30.450.30">
    <property type="entry name" value="Dynein light chain 2a, cytoplasmic"/>
    <property type="match status" value="1"/>
</dbReference>
<feature type="signal peptide" evidence="3">
    <location>
        <begin position="1"/>
        <end position="40"/>
    </location>
</feature>
<evidence type="ECO:0000256" key="2">
    <source>
        <dbReference type="RuleBase" id="RU003909"/>
    </source>
</evidence>
<comment type="similarity">
    <text evidence="1 2">Belongs to the profilin family.</text>
</comment>
<dbReference type="SMART" id="SM00392">
    <property type="entry name" value="PROF"/>
    <property type="match status" value="1"/>
</dbReference>
<keyword evidence="5" id="KW-1185">Reference proteome</keyword>
<dbReference type="Pfam" id="PF00235">
    <property type="entry name" value="Profilin"/>
    <property type="match status" value="1"/>
</dbReference>
<reference evidence="4 5" key="1">
    <citation type="journal article" date="2018" name="Gigascience">
        <title>Genomes of trombidid mites reveal novel predicted allergens and laterally-transferred genes associated with secondary metabolism.</title>
        <authorList>
            <person name="Dong X."/>
            <person name="Chaisiri K."/>
            <person name="Xia D."/>
            <person name="Armstrong S.D."/>
            <person name="Fang Y."/>
            <person name="Donnelly M.J."/>
            <person name="Kadowaki T."/>
            <person name="McGarry J.W."/>
            <person name="Darby A.C."/>
            <person name="Makepeace B.L."/>
        </authorList>
    </citation>
    <scope>NUCLEOTIDE SEQUENCE [LARGE SCALE GENOMIC DNA]</scope>
    <source>
        <strain evidence="4">UoL-UT</strain>
    </source>
</reference>
<feature type="non-terminal residue" evidence="4">
    <location>
        <position position="1"/>
    </location>
</feature>
<keyword evidence="3" id="KW-0732">Signal</keyword>
<evidence type="ECO:0000313" key="5">
    <source>
        <dbReference type="Proteomes" id="UP000288716"/>
    </source>
</evidence>
<protein>
    <recommendedName>
        <fullName evidence="2">Profilin</fullName>
    </recommendedName>
</protein>